<dbReference type="AlphaFoldDB" id="A0A538UE40"/>
<protein>
    <submittedName>
        <fullName evidence="1">Uncharacterized protein</fullName>
    </submittedName>
</protein>
<evidence type="ECO:0000313" key="1">
    <source>
        <dbReference type="EMBL" id="TMQ74175.1"/>
    </source>
</evidence>
<accession>A0A538UE40</accession>
<dbReference type="Proteomes" id="UP000319771">
    <property type="component" value="Unassembled WGS sequence"/>
</dbReference>
<organism evidence="1 2">
    <name type="scientific">Eiseniibacteriota bacterium</name>
    <dbReference type="NCBI Taxonomy" id="2212470"/>
    <lineage>
        <taxon>Bacteria</taxon>
        <taxon>Candidatus Eiseniibacteriota</taxon>
    </lineage>
</organism>
<sequence length="135" mass="14781">MSGRDPVRRFLAERGVPAGMVAAGLPGLIAEWERTVAQIETGYPLGLDDYLNDLDGRQLLAEAVALAAADERPPATERIGRADARARAHLRAVGECLWGARVAEYEGWTPEVNWWYFAVPRSPGPLLREDLGARS</sequence>
<dbReference type="EMBL" id="VBPB01000008">
    <property type="protein sequence ID" value="TMQ74175.1"/>
    <property type="molecule type" value="Genomic_DNA"/>
</dbReference>
<name>A0A538UE40_UNCEI</name>
<reference evidence="1 2" key="1">
    <citation type="journal article" date="2019" name="Nat. Microbiol.">
        <title>Mediterranean grassland soil C-N compound turnover is dependent on rainfall and depth, and is mediated by genomically divergent microorganisms.</title>
        <authorList>
            <person name="Diamond S."/>
            <person name="Andeer P.F."/>
            <person name="Li Z."/>
            <person name="Crits-Christoph A."/>
            <person name="Burstein D."/>
            <person name="Anantharaman K."/>
            <person name="Lane K.R."/>
            <person name="Thomas B.C."/>
            <person name="Pan C."/>
            <person name="Northen T.R."/>
            <person name="Banfield J.F."/>
        </authorList>
    </citation>
    <scope>NUCLEOTIDE SEQUENCE [LARGE SCALE GENOMIC DNA]</scope>
    <source>
        <strain evidence="1">WS_11</strain>
    </source>
</reference>
<evidence type="ECO:0000313" key="2">
    <source>
        <dbReference type="Proteomes" id="UP000319771"/>
    </source>
</evidence>
<comment type="caution">
    <text evidence="1">The sequence shown here is derived from an EMBL/GenBank/DDBJ whole genome shotgun (WGS) entry which is preliminary data.</text>
</comment>
<proteinExistence type="predicted"/>
<gene>
    <name evidence="1" type="ORF">E6K81_00835</name>
</gene>